<comment type="caution">
    <text evidence="1">The sequence shown here is derived from an EMBL/GenBank/DDBJ whole genome shotgun (WGS) entry which is preliminary data.</text>
</comment>
<evidence type="ECO:0000313" key="2">
    <source>
        <dbReference type="Proteomes" id="UP001560296"/>
    </source>
</evidence>
<reference evidence="1 2" key="1">
    <citation type="submission" date="2024-07" db="EMBL/GenBank/DDBJ databases">
        <authorList>
            <person name="Li M."/>
        </authorList>
    </citation>
    <scope>NUCLEOTIDE SEQUENCE [LARGE SCALE GENOMIC DNA]</scope>
    <source>
        <strain evidence="1 2">25A3E</strain>
    </source>
</reference>
<proteinExistence type="predicted"/>
<accession>A0ABV3YV21</accession>
<gene>
    <name evidence="1" type="ORF">AB5S05_07665</name>
</gene>
<name>A0ABV3YV21_9PSED</name>
<keyword evidence="2" id="KW-1185">Reference proteome</keyword>
<dbReference type="EMBL" id="JBFTEG010000004">
    <property type="protein sequence ID" value="MEX6501937.1"/>
    <property type="molecule type" value="Genomic_DNA"/>
</dbReference>
<protein>
    <submittedName>
        <fullName evidence="1">Uncharacterized protein</fullName>
    </submittedName>
</protein>
<sequence>MKMPPLRAQHWLVFAAVALLFFAWGAWLTRPPQPAEPLPGWDTLQAEVLAPLADDRLSLAALSARVDGELWLQPRLDRPRLLYRGEWQADGRPWSLEAEVALSQEERDSLMAASGLSARDDEQPLGGQLLAPLGGHAVVELTLRPQQDVSAERLAASLGQPRLRLQLSEGQAWVYPEAGLTLHLEDERLHLLHGVPRRALQRR</sequence>
<dbReference type="Proteomes" id="UP001560296">
    <property type="component" value="Unassembled WGS sequence"/>
</dbReference>
<dbReference type="RefSeq" id="WP_369286910.1">
    <property type="nucleotide sequence ID" value="NZ_JBFTEG010000004.1"/>
</dbReference>
<organism evidence="1 2">
    <name type="scientific">Pseudomonas zhanjiangensis</name>
    <dbReference type="NCBI Taxonomy" id="3239015"/>
    <lineage>
        <taxon>Bacteria</taxon>
        <taxon>Pseudomonadati</taxon>
        <taxon>Pseudomonadota</taxon>
        <taxon>Gammaproteobacteria</taxon>
        <taxon>Pseudomonadales</taxon>
        <taxon>Pseudomonadaceae</taxon>
        <taxon>Pseudomonas</taxon>
    </lineage>
</organism>
<evidence type="ECO:0000313" key="1">
    <source>
        <dbReference type="EMBL" id="MEX6501937.1"/>
    </source>
</evidence>